<dbReference type="InterPro" id="IPR029705">
    <property type="entry name" value="VPS35L"/>
</dbReference>
<sequence length="933" mass="104403">MEFRNRDYVAEAKIHSLTRSNADSHPLSASYPSFQVEIIDDEKNDIADPLRALSCNVAHPFEDFPDVHNASTSALSNDDATQILAKDWTTFKRLLMQRFPSSKMVSISSIAAALLKSGKTHEKSSGIHVDELDDPEGSAEQDVKLISRTEYISRLSELKNEVGHAWHTDDRITSLKLSIKVARLLMDTTVLQFYPTSFSLATDILDMLGDMVWERIKQKVEFQEDGTQLCSLPEDFQASDICSDAKETCFNWFCKIGSIRELLPRIYLELAILPCWRFLVDRPADVLHRLVLMMRGLADPLASAYCHLYMAHRAQKLLSSDKGYLITCIIEINAMMKPIISPKEATDERSLKSKQIRVSLVEPAIEYILKCIFKDPQQQVSNILVELGLGQNPSELLGRSLFISVIVHHLLKELPVEVISGNAVNILRHIEFSNDSSFDQCMNFRLFGFRLSERKCSEDVVHAILDMLIQFISQYTNLEEYLRVVDGYVDIVLQNQMKTHLQVILEGIATRACKKWMADSELENLQSIFLKILSHLNCIEDALELDHFIDILDVMRGKSRNNISMHILDMATRNDYISHPTTIQFLSEVAQGLHDVTNSLNMMDEDNQRLRHLLSRFIQMVDYGTAMEHNLAFLVESRGAFAFADELKETLVHSGNRLAIKAMKDAKVQLSFVRSCLAFCEVTIPSISSGIKQLNLYLETAEVALACGLVCHSDGLIDSALSSLRSLALSSDSQRRIDTDCIISAVQKLCSLLVIVPGNPKFGVAGIPKSLLSLANSPSSITPRLRAKISFAIALMSSALSQNKLPYHASSTEVFGNDLLFFGDSSYRQELVSLSHCILQNMLDVIQQESSQVVRGNLALEACNCIASTLPMNNETLPICAKLMDLARSCLSADNAYLQSTSKFLDSWSWISTTTAATTTGCYQAHPDFSQPV</sequence>
<dbReference type="GO" id="GO:0015031">
    <property type="term" value="P:protein transport"/>
    <property type="evidence" value="ECO:0007669"/>
    <property type="project" value="UniProtKB-KW"/>
</dbReference>
<dbReference type="GO" id="GO:0005768">
    <property type="term" value="C:endosome"/>
    <property type="evidence" value="ECO:0007669"/>
    <property type="project" value="UniProtKB-SubCell"/>
</dbReference>
<comment type="similarity">
    <text evidence="2">Belongs to the VPS35L family.</text>
</comment>
<dbReference type="PANTHER" id="PTHR13673:SF0">
    <property type="entry name" value="VPS35 ENDOSOMAL PROTEIN-SORTING FACTOR-LIKE"/>
    <property type="match status" value="1"/>
</dbReference>
<evidence type="ECO:0000256" key="5">
    <source>
        <dbReference type="ARBA" id="ARBA00022927"/>
    </source>
</evidence>
<name>A0AAD3XIE2_NEPGR</name>
<dbReference type="GO" id="GO:0032456">
    <property type="term" value="P:endocytic recycling"/>
    <property type="evidence" value="ECO:0007669"/>
    <property type="project" value="InterPro"/>
</dbReference>
<organism evidence="6 7">
    <name type="scientific">Nepenthes gracilis</name>
    <name type="common">Slender pitcher plant</name>
    <dbReference type="NCBI Taxonomy" id="150966"/>
    <lineage>
        <taxon>Eukaryota</taxon>
        <taxon>Viridiplantae</taxon>
        <taxon>Streptophyta</taxon>
        <taxon>Embryophyta</taxon>
        <taxon>Tracheophyta</taxon>
        <taxon>Spermatophyta</taxon>
        <taxon>Magnoliopsida</taxon>
        <taxon>eudicotyledons</taxon>
        <taxon>Gunneridae</taxon>
        <taxon>Pentapetalae</taxon>
        <taxon>Caryophyllales</taxon>
        <taxon>Nepenthaceae</taxon>
        <taxon>Nepenthes</taxon>
    </lineage>
</organism>
<evidence type="ECO:0000256" key="3">
    <source>
        <dbReference type="ARBA" id="ARBA00022448"/>
    </source>
</evidence>
<dbReference type="Proteomes" id="UP001279734">
    <property type="component" value="Unassembled WGS sequence"/>
</dbReference>
<dbReference type="PANTHER" id="PTHR13673">
    <property type="entry name" value="ESOPHAGEAL CANCER ASSOCIATED PROTEIN"/>
    <property type="match status" value="1"/>
</dbReference>
<proteinExistence type="inferred from homology"/>
<accession>A0AAD3XIE2</accession>
<dbReference type="EMBL" id="BSYO01000006">
    <property type="protein sequence ID" value="GMH05757.1"/>
    <property type="molecule type" value="Genomic_DNA"/>
</dbReference>
<evidence type="ECO:0000256" key="4">
    <source>
        <dbReference type="ARBA" id="ARBA00022753"/>
    </source>
</evidence>
<comment type="subcellular location">
    <subcellularLocation>
        <location evidence="1">Endosome</location>
    </subcellularLocation>
</comment>
<evidence type="ECO:0000256" key="2">
    <source>
        <dbReference type="ARBA" id="ARBA00010704"/>
    </source>
</evidence>
<evidence type="ECO:0000313" key="6">
    <source>
        <dbReference type="EMBL" id="GMH05757.1"/>
    </source>
</evidence>
<dbReference type="AlphaFoldDB" id="A0AAD3XIE2"/>
<comment type="caution">
    <text evidence="6">The sequence shown here is derived from an EMBL/GenBank/DDBJ whole genome shotgun (WGS) entry which is preliminary data.</text>
</comment>
<evidence type="ECO:0000313" key="7">
    <source>
        <dbReference type="Proteomes" id="UP001279734"/>
    </source>
</evidence>
<evidence type="ECO:0000256" key="1">
    <source>
        <dbReference type="ARBA" id="ARBA00004177"/>
    </source>
</evidence>
<keyword evidence="7" id="KW-1185">Reference proteome</keyword>
<keyword evidence="4" id="KW-0967">Endosome</keyword>
<keyword evidence="5" id="KW-0653">Protein transport</keyword>
<protein>
    <submittedName>
        <fullName evidence="6">Uncharacterized protein</fullName>
    </submittedName>
</protein>
<gene>
    <name evidence="6" type="ORF">Nepgr_007597</name>
</gene>
<reference evidence="6" key="1">
    <citation type="submission" date="2023-05" db="EMBL/GenBank/DDBJ databases">
        <title>Nepenthes gracilis genome sequencing.</title>
        <authorList>
            <person name="Fukushima K."/>
        </authorList>
    </citation>
    <scope>NUCLEOTIDE SEQUENCE</scope>
    <source>
        <strain evidence="6">SING2019-196</strain>
    </source>
</reference>
<keyword evidence="3" id="KW-0813">Transport</keyword>